<evidence type="ECO:0000313" key="4">
    <source>
        <dbReference type="WormBase" id="SRAE_2000205400"/>
    </source>
</evidence>
<dbReference type="EMBL" id="LN609529">
    <property type="protein sequence ID" value="CEF67390.1"/>
    <property type="molecule type" value="Genomic_DNA"/>
</dbReference>
<gene>
    <name evidence="1 3 4" type="ORF">SRAE_2000205400</name>
</gene>
<dbReference type="AlphaFoldDB" id="A0A090LIR1"/>
<accession>A0A090LIR1</accession>
<proteinExistence type="predicted"/>
<dbReference type="Proteomes" id="UP000035682">
    <property type="component" value="Unplaced"/>
</dbReference>
<dbReference type="GeneID" id="36379755"/>
<reference evidence="1 2" key="1">
    <citation type="submission" date="2014-09" db="EMBL/GenBank/DDBJ databases">
        <authorList>
            <person name="Martin A.A."/>
        </authorList>
    </citation>
    <scope>NUCLEOTIDE SEQUENCE</scope>
    <source>
        <strain evidence="2">ED321</strain>
        <strain evidence="1">ED321 Heterogonic</strain>
    </source>
</reference>
<reference evidence="3" key="2">
    <citation type="submission" date="2020-12" db="UniProtKB">
        <authorList>
            <consortium name="WormBaseParasite"/>
        </authorList>
    </citation>
    <scope>IDENTIFICATION</scope>
</reference>
<dbReference type="CTD" id="36379755"/>
<dbReference type="WBParaSite" id="SRAE_2000205400.1">
    <property type="protein sequence ID" value="SRAE_2000205400.1"/>
    <property type="gene ID" value="WBGene00262261"/>
</dbReference>
<sequence length="231" mass="26789">MPSRAIKTRKRNSTKIRANIDSSFKENDEETKKQVVDLIGRHTKSLKDFKIKLAAFKREIVGNKYSNMTDEDIIEYDQKLENTLKLMFPGTSQKIGLSTQVKCALCFQKPYSWEDSGPLYGPVQVNLVPMLVPKELRLQKEDNPTNSDEDKEEIYDFESQKYFVAFHEKCILEAENINIIVPEKLEKLGHQLQTFWNYPCKKCKKLGASVKTKNKASTYTHFHCSIKKTKK</sequence>
<keyword evidence="2" id="KW-1185">Reference proteome</keyword>
<evidence type="ECO:0000313" key="2">
    <source>
        <dbReference type="Proteomes" id="UP000035682"/>
    </source>
</evidence>
<name>A0A090LIR1_STRRB</name>
<dbReference type="STRING" id="34506.A0A090LIR1"/>
<evidence type="ECO:0000313" key="1">
    <source>
        <dbReference type="EMBL" id="CEF67390.1"/>
    </source>
</evidence>
<protein>
    <submittedName>
        <fullName evidence="1 3">Uncharacterized protein</fullName>
    </submittedName>
</protein>
<dbReference type="RefSeq" id="XP_024506590.1">
    <property type="nucleotide sequence ID" value="XM_024653078.1"/>
</dbReference>
<evidence type="ECO:0000313" key="3">
    <source>
        <dbReference type="WBParaSite" id="SRAE_2000205400.1"/>
    </source>
</evidence>
<organism evidence="1">
    <name type="scientific">Strongyloides ratti</name>
    <name type="common">Parasitic roundworm</name>
    <dbReference type="NCBI Taxonomy" id="34506"/>
    <lineage>
        <taxon>Eukaryota</taxon>
        <taxon>Metazoa</taxon>
        <taxon>Ecdysozoa</taxon>
        <taxon>Nematoda</taxon>
        <taxon>Chromadorea</taxon>
        <taxon>Rhabditida</taxon>
        <taxon>Tylenchina</taxon>
        <taxon>Panagrolaimomorpha</taxon>
        <taxon>Strongyloidoidea</taxon>
        <taxon>Strongyloididae</taxon>
        <taxon>Strongyloides</taxon>
    </lineage>
</organism>
<dbReference type="WormBase" id="SRAE_2000205400">
    <property type="protein sequence ID" value="SRP10921"/>
    <property type="gene ID" value="WBGene00262261"/>
</dbReference>